<evidence type="ECO:0000259" key="4">
    <source>
        <dbReference type="PROSITE" id="PS00083"/>
    </source>
</evidence>
<dbReference type="InterPro" id="IPR012786">
    <property type="entry name" value="Protocat_dOase_a"/>
</dbReference>
<keyword evidence="6" id="KW-1185">Reference proteome</keyword>
<organism evidence="5 6">
    <name type="scientific">Flectobacillus roseus</name>
    <dbReference type="NCBI Taxonomy" id="502259"/>
    <lineage>
        <taxon>Bacteria</taxon>
        <taxon>Pseudomonadati</taxon>
        <taxon>Bacteroidota</taxon>
        <taxon>Cytophagia</taxon>
        <taxon>Cytophagales</taxon>
        <taxon>Flectobacillaceae</taxon>
        <taxon>Flectobacillus</taxon>
    </lineage>
</organism>
<dbReference type="Gene3D" id="2.60.130.10">
    <property type="entry name" value="Aromatic compound dioxygenase"/>
    <property type="match status" value="1"/>
</dbReference>
<comment type="similarity">
    <text evidence="1">Belongs to the intradiol ring-cleavage dioxygenase family.</text>
</comment>
<dbReference type="Pfam" id="PF00775">
    <property type="entry name" value="Dioxygenase_C"/>
    <property type="match status" value="1"/>
</dbReference>
<evidence type="ECO:0000256" key="3">
    <source>
        <dbReference type="ARBA" id="ARBA00023002"/>
    </source>
</evidence>
<dbReference type="PANTHER" id="PTHR33711">
    <property type="entry name" value="DIOXYGENASE, PUTATIVE (AFU_ORTHOLOGUE AFUA_2G02910)-RELATED"/>
    <property type="match status" value="1"/>
</dbReference>
<comment type="caution">
    <text evidence="5">The sequence shown here is derived from an EMBL/GenBank/DDBJ whole genome shotgun (WGS) entry which is preliminary data.</text>
</comment>
<dbReference type="NCBIfam" id="TIGR02423">
    <property type="entry name" value="protocat_alph"/>
    <property type="match status" value="1"/>
</dbReference>
<dbReference type="PANTHER" id="PTHR33711:SF9">
    <property type="entry name" value="PROTOCATECHUATE 3,4-DIOXYGENASE ALPHA CHAIN"/>
    <property type="match status" value="1"/>
</dbReference>
<dbReference type="GO" id="GO:0018578">
    <property type="term" value="F:protocatechuate 3,4-dioxygenase activity"/>
    <property type="evidence" value="ECO:0007669"/>
    <property type="project" value="UniProtKB-EC"/>
</dbReference>
<evidence type="ECO:0000256" key="1">
    <source>
        <dbReference type="ARBA" id="ARBA00007825"/>
    </source>
</evidence>
<evidence type="ECO:0000313" key="6">
    <source>
        <dbReference type="Proteomes" id="UP001236507"/>
    </source>
</evidence>
<dbReference type="InterPro" id="IPR000627">
    <property type="entry name" value="Intradiol_dOase_C"/>
</dbReference>
<dbReference type="InterPro" id="IPR015889">
    <property type="entry name" value="Intradiol_dOase_core"/>
</dbReference>
<evidence type="ECO:0000313" key="5">
    <source>
        <dbReference type="EMBL" id="MDI9861729.1"/>
    </source>
</evidence>
<keyword evidence="2" id="KW-0223">Dioxygenase</keyword>
<keyword evidence="3 5" id="KW-0560">Oxidoreductase</keyword>
<sequence>MIQTPSQTVGPYFAYGLSPEQYLYNHTSVATGNLRTPNTKGEPITIKGKVLDGQGQAIPDAMIEIWQADAKGQYNPTDSDFKGFGRFGTGTDPEAQFIFQTIKPASVDGQAPHITVVVFMRGLLTHAYTRLYFSDEIAENQKDIILNTVPEERRDTLIAQRQETPEGIVYQWDIFMQGEQETVFFDV</sequence>
<gene>
    <name evidence="5" type="primary">pcaG</name>
    <name evidence="5" type="ORF">QM524_21085</name>
</gene>
<dbReference type="Proteomes" id="UP001236507">
    <property type="component" value="Unassembled WGS sequence"/>
</dbReference>
<dbReference type="InterPro" id="IPR050770">
    <property type="entry name" value="Intradiol_RC_Dioxygenase"/>
</dbReference>
<dbReference type="PROSITE" id="PS00083">
    <property type="entry name" value="INTRADIOL_DIOXYGENAS"/>
    <property type="match status" value="1"/>
</dbReference>
<name>A0ABT6YE75_9BACT</name>
<feature type="domain" description="Intradiol ring-cleavage dioxygenases" evidence="4">
    <location>
        <begin position="46"/>
        <end position="74"/>
    </location>
</feature>
<accession>A0ABT6YE75</accession>
<dbReference type="EC" id="1.13.11.3" evidence="5"/>
<dbReference type="CDD" id="cd03463">
    <property type="entry name" value="3_4-PCD_alpha"/>
    <property type="match status" value="1"/>
</dbReference>
<dbReference type="RefSeq" id="WP_283346092.1">
    <property type="nucleotide sequence ID" value="NZ_JASHIF010000022.1"/>
</dbReference>
<reference evidence="5 6" key="1">
    <citation type="submission" date="2023-05" db="EMBL/GenBank/DDBJ databases">
        <title>Novel species of genus Flectobacillus isolated from stream in China.</title>
        <authorList>
            <person name="Lu H."/>
        </authorList>
    </citation>
    <scope>NUCLEOTIDE SEQUENCE [LARGE SCALE GENOMIC DNA]</scope>
    <source>
        <strain evidence="5 6">KCTC 42575</strain>
    </source>
</reference>
<evidence type="ECO:0000256" key="2">
    <source>
        <dbReference type="ARBA" id="ARBA00022964"/>
    </source>
</evidence>
<proteinExistence type="inferred from homology"/>
<protein>
    <submittedName>
        <fullName evidence="5">Protocatechuate 3,4-dioxygenase subunit alpha</fullName>
        <ecNumber evidence="5">1.13.11.3</ecNumber>
    </submittedName>
</protein>
<dbReference type="EMBL" id="JASHIF010000022">
    <property type="protein sequence ID" value="MDI9861729.1"/>
    <property type="molecule type" value="Genomic_DNA"/>
</dbReference>
<dbReference type="SUPFAM" id="SSF49482">
    <property type="entry name" value="Aromatic compound dioxygenase"/>
    <property type="match status" value="1"/>
</dbReference>